<feature type="domain" description="YcdB/YcdC repeated" evidence="2">
    <location>
        <begin position="390"/>
        <end position="492"/>
    </location>
</feature>
<evidence type="ECO:0000313" key="3">
    <source>
        <dbReference type="EMBL" id="PSK06462.1"/>
    </source>
</evidence>
<accession>A0ABX5FJS6</accession>
<dbReference type="Pfam" id="PF16244">
    <property type="entry name" value="DUF4901"/>
    <property type="match status" value="2"/>
</dbReference>
<name>A0ABX5FJS6_9BACL</name>
<sequence>MKFPSDEEVLQEFRNRPDAVPRSEFLHTLERKLVEVEQQHRSRSKMRRTTIRLGLSAAVLLAVFFLAPIFTRLITHPESIMTTKPEAPLVLKGQQLKLAEVSPAVKQTLEKLFNLVPELKTMEPKVIGKEDGVYEIVFYQKEQGKEQRYVSVEMVAATGKISNYENEKAMNEEAPSPTEEEAKQMSAAFLQALLGDEFKQYQVSQNANNDWSSVAYTRYENGLPVFLDRYYVGVNSKGVTYVNTPEGAQPPVSSEAFPKPGTFLSEEEVIAKVASLIELTYSLEKDTGKPLLTYSLETTGYFHAETGEDVESVSSHTSRYSDVISVKPGGKKLAARDADEVAKVMAEEFGIDMNGVSFEADERILPDKKGVEGTLYKSSGGTEKIMVYTNNKELTGFQIRGKIETASSTQHDNKPANAKLTYEEAKEKAVQFLEPYLDSSVKELKIDESQIMMPTSTAYSFSFFALHDGVVVTDQNYLVNVDGQTGQIVNFMDNFMKPIGPFPDLDTAISREEAVKQFLQSHPVELGYILPVEKETLQLRPLPVYSVDTRAYFLLDAISGKLVK</sequence>
<dbReference type="InterPro" id="IPR032599">
    <property type="entry name" value="YcdB/YcdC_rep_domain"/>
</dbReference>
<dbReference type="EMBL" id="PXZO01000048">
    <property type="protein sequence ID" value="PSK06462.1"/>
    <property type="molecule type" value="Genomic_DNA"/>
</dbReference>
<feature type="domain" description="YcdB/YcdC repeated" evidence="2">
    <location>
        <begin position="107"/>
        <end position="238"/>
    </location>
</feature>
<reference evidence="3 4" key="1">
    <citation type="submission" date="2018-03" db="EMBL/GenBank/DDBJ databases">
        <title>Brevisbacillus phylogenomics.</title>
        <authorList>
            <person name="Dunlap C."/>
        </authorList>
    </citation>
    <scope>NUCLEOTIDE SEQUENCE [LARGE SCALE GENOMIC DNA]</scope>
    <source>
        <strain evidence="3 4">NRRL B-41110</strain>
    </source>
</reference>
<dbReference type="RefSeq" id="WP_106835787.1">
    <property type="nucleotide sequence ID" value="NZ_JARMEW010000040.1"/>
</dbReference>
<comment type="caution">
    <text evidence="3">The sequence shown here is derived from an EMBL/GenBank/DDBJ whole genome shotgun (WGS) entry which is preliminary data.</text>
</comment>
<keyword evidence="1" id="KW-1133">Transmembrane helix</keyword>
<keyword evidence="1" id="KW-0812">Transmembrane</keyword>
<evidence type="ECO:0000259" key="2">
    <source>
        <dbReference type="Pfam" id="PF16244"/>
    </source>
</evidence>
<organism evidence="3 4">
    <name type="scientific">Brevibacillus porteri</name>
    <dbReference type="NCBI Taxonomy" id="2126350"/>
    <lineage>
        <taxon>Bacteria</taxon>
        <taxon>Bacillati</taxon>
        <taxon>Bacillota</taxon>
        <taxon>Bacilli</taxon>
        <taxon>Bacillales</taxon>
        <taxon>Paenibacillaceae</taxon>
        <taxon>Brevibacillus</taxon>
    </lineage>
</organism>
<protein>
    <recommendedName>
        <fullName evidence="2">YcdB/YcdC repeated domain-containing protein</fullName>
    </recommendedName>
</protein>
<gene>
    <name evidence="3" type="ORF">C7R92_23085</name>
</gene>
<keyword evidence="1" id="KW-0472">Membrane</keyword>
<keyword evidence="4" id="KW-1185">Reference proteome</keyword>
<dbReference type="Proteomes" id="UP000241645">
    <property type="component" value="Unassembled WGS sequence"/>
</dbReference>
<proteinExistence type="predicted"/>
<evidence type="ECO:0000313" key="4">
    <source>
        <dbReference type="Proteomes" id="UP000241645"/>
    </source>
</evidence>
<dbReference type="GeneID" id="95752985"/>
<feature type="transmembrane region" description="Helical" evidence="1">
    <location>
        <begin position="51"/>
        <end position="70"/>
    </location>
</feature>
<evidence type="ECO:0000256" key="1">
    <source>
        <dbReference type="SAM" id="Phobius"/>
    </source>
</evidence>